<dbReference type="PANTHER" id="PTHR37306:SF1">
    <property type="entry name" value="COLICIN V PRODUCTION PROTEIN"/>
    <property type="match status" value="1"/>
</dbReference>
<dbReference type="RefSeq" id="WP_326926220.1">
    <property type="nucleotide sequence ID" value="NZ_CP123443.1"/>
</dbReference>
<comment type="subcellular location">
    <subcellularLocation>
        <location evidence="1">Membrane</location>
        <topology evidence="1">Multi-pass membrane protein</topology>
    </subcellularLocation>
</comment>
<gene>
    <name evidence="6" type="ORF">P0082_06120</name>
</gene>
<evidence type="ECO:0000256" key="5">
    <source>
        <dbReference type="SAM" id="Phobius"/>
    </source>
</evidence>
<feature type="transmembrane region" description="Helical" evidence="5">
    <location>
        <begin position="6"/>
        <end position="26"/>
    </location>
</feature>
<dbReference type="PANTHER" id="PTHR37306">
    <property type="entry name" value="COLICIN V PRODUCTION PROTEIN"/>
    <property type="match status" value="1"/>
</dbReference>
<feature type="transmembrane region" description="Helical" evidence="5">
    <location>
        <begin position="70"/>
        <end position="94"/>
    </location>
</feature>
<evidence type="ECO:0000256" key="1">
    <source>
        <dbReference type="ARBA" id="ARBA00004141"/>
    </source>
</evidence>
<keyword evidence="4 5" id="KW-0472">Membrane</keyword>
<evidence type="ECO:0000256" key="2">
    <source>
        <dbReference type="ARBA" id="ARBA00022692"/>
    </source>
</evidence>
<accession>A0ABY8MFC9</accession>
<keyword evidence="7" id="KW-1185">Reference proteome</keyword>
<name>A0ABY8MFC9_9SPIO</name>
<reference evidence="6 7" key="1">
    <citation type="submission" date="2023-04" db="EMBL/GenBank/DDBJ databases">
        <title>Spirochaete genome identified in red abalone sample constitutes a novel genus.</title>
        <authorList>
            <person name="Sharma S.P."/>
            <person name="Purcell C.M."/>
            <person name="Hyde J.R."/>
            <person name="Severin A.J."/>
        </authorList>
    </citation>
    <scope>NUCLEOTIDE SEQUENCE [LARGE SCALE GENOMIC DNA]</scope>
    <source>
        <strain evidence="6 7">SP-2023</strain>
    </source>
</reference>
<evidence type="ECO:0000256" key="4">
    <source>
        <dbReference type="ARBA" id="ARBA00023136"/>
    </source>
</evidence>
<dbReference type="Proteomes" id="UP001228690">
    <property type="component" value="Chromosome"/>
</dbReference>
<feature type="transmembrane region" description="Helical" evidence="5">
    <location>
        <begin position="106"/>
        <end position="126"/>
    </location>
</feature>
<dbReference type="Pfam" id="PF02674">
    <property type="entry name" value="Colicin_V"/>
    <property type="match status" value="1"/>
</dbReference>
<dbReference type="EMBL" id="CP123443">
    <property type="protein sequence ID" value="WGK68055.1"/>
    <property type="molecule type" value="Genomic_DNA"/>
</dbReference>
<sequence>MDDFSISILDLLLVIVTGFFGFRSLFKGIVKSVFSFLGICAAYLTASLYYKPVALRLSGFLDSPPWVNIAGFSLLLLAVIIAFIIIEMAVLQMFNSPEPRRDLNRLLAFIVGLLEGFLFCSVILWVLQNDSLPNSKTFLQNSIFASYFLDYNPLLFGLEKRLDLGVFR</sequence>
<evidence type="ECO:0000256" key="3">
    <source>
        <dbReference type="ARBA" id="ARBA00022989"/>
    </source>
</evidence>
<keyword evidence="2 5" id="KW-0812">Transmembrane</keyword>
<keyword evidence="3 5" id="KW-1133">Transmembrane helix</keyword>
<proteinExistence type="predicted"/>
<protein>
    <submittedName>
        <fullName evidence="6">CvpA family protein</fullName>
    </submittedName>
</protein>
<evidence type="ECO:0000313" key="6">
    <source>
        <dbReference type="EMBL" id="WGK68055.1"/>
    </source>
</evidence>
<evidence type="ECO:0000313" key="7">
    <source>
        <dbReference type="Proteomes" id="UP001228690"/>
    </source>
</evidence>
<organism evidence="6 7">
    <name type="scientific">Candidatus Haliotispira prima</name>
    <dbReference type="NCBI Taxonomy" id="3034016"/>
    <lineage>
        <taxon>Bacteria</taxon>
        <taxon>Pseudomonadati</taxon>
        <taxon>Spirochaetota</taxon>
        <taxon>Spirochaetia</taxon>
        <taxon>Spirochaetales</taxon>
        <taxon>Spirochaetaceae</taxon>
        <taxon>Candidatus Haliotispira</taxon>
    </lineage>
</organism>
<dbReference type="InterPro" id="IPR003825">
    <property type="entry name" value="Colicin-V_CvpA"/>
</dbReference>
<feature type="transmembrane region" description="Helical" evidence="5">
    <location>
        <begin position="33"/>
        <end position="50"/>
    </location>
</feature>